<dbReference type="AlphaFoldDB" id="A0A5E7BVR3"/>
<protein>
    <submittedName>
        <fullName evidence="2">Protein phosphatase PrpC</fullName>
        <ecNumber evidence="2">3.1.3.16</ecNumber>
    </submittedName>
</protein>
<dbReference type="InterPro" id="IPR001932">
    <property type="entry name" value="PPM-type_phosphatase-like_dom"/>
</dbReference>
<feature type="domain" description="PPM-type phosphatase" evidence="1">
    <location>
        <begin position="8"/>
        <end position="242"/>
    </location>
</feature>
<dbReference type="PROSITE" id="PS51746">
    <property type="entry name" value="PPM_2"/>
    <property type="match status" value="1"/>
</dbReference>
<gene>
    <name evidence="2" type="primary">prpC_2</name>
    <name evidence="2" type="ORF">PS712_02252</name>
</gene>
<dbReference type="SMART" id="SM00331">
    <property type="entry name" value="PP2C_SIG"/>
    <property type="match status" value="1"/>
</dbReference>
<evidence type="ECO:0000313" key="3">
    <source>
        <dbReference type="Proteomes" id="UP000326018"/>
    </source>
</evidence>
<dbReference type="GO" id="GO:0004722">
    <property type="term" value="F:protein serine/threonine phosphatase activity"/>
    <property type="evidence" value="ECO:0007669"/>
    <property type="project" value="UniProtKB-EC"/>
</dbReference>
<reference evidence="2 3" key="1">
    <citation type="submission" date="2019-09" db="EMBL/GenBank/DDBJ databases">
        <authorList>
            <person name="Chandra G."/>
            <person name="Truman W A."/>
        </authorList>
    </citation>
    <scope>NUCLEOTIDE SEQUENCE [LARGE SCALE GENOMIC DNA]</scope>
    <source>
        <strain evidence="2">PS712</strain>
    </source>
</reference>
<dbReference type="EMBL" id="CABVIB010000009">
    <property type="protein sequence ID" value="VVN95720.1"/>
    <property type="molecule type" value="Genomic_DNA"/>
</dbReference>
<dbReference type="SMART" id="SM00332">
    <property type="entry name" value="PP2Cc"/>
    <property type="match status" value="1"/>
</dbReference>
<dbReference type="OrthoDB" id="9801841at2"/>
<name>A0A5E7BVR3_PSEFL</name>
<proteinExistence type="predicted"/>
<organism evidence="2 3">
    <name type="scientific">Pseudomonas fluorescens</name>
    <dbReference type="NCBI Taxonomy" id="294"/>
    <lineage>
        <taxon>Bacteria</taxon>
        <taxon>Pseudomonadati</taxon>
        <taxon>Pseudomonadota</taxon>
        <taxon>Gammaproteobacteria</taxon>
        <taxon>Pseudomonadales</taxon>
        <taxon>Pseudomonadaceae</taxon>
        <taxon>Pseudomonas</taxon>
    </lineage>
</organism>
<keyword evidence="2" id="KW-0378">Hydrolase</keyword>
<evidence type="ECO:0000313" key="2">
    <source>
        <dbReference type="EMBL" id="VVN95720.1"/>
    </source>
</evidence>
<dbReference type="Proteomes" id="UP000326018">
    <property type="component" value="Unassembled WGS sequence"/>
</dbReference>
<dbReference type="Pfam" id="PF13672">
    <property type="entry name" value="PP2C_2"/>
    <property type="match status" value="1"/>
</dbReference>
<dbReference type="RefSeq" id="WP_150702363.1">
    <property type="nucleotide sequence ID" value="NZ_CABVIB010000009.1"/>
</dbReference>
<dbReference type="SUPFAM" id="SSF81606">
    <property type="entry name" value="PP2C-like"/>
    <property type="match status" value="1"/>
</dbReference>
<evidence type="ECO:0000259" key="1">
    <source>
        <dbReference type="PROSITE" id="PS51746"/>
    </source>
</evidence>
<dbReference type="PANTHER" id="PTHR13832:SF827">
    <property type="entry name" value="PROTEIN PHOSPHATASE 1L"/>
    <property type="match status" value="1"/>
</dbReference>
<sequence length="242" mass="27059">MKTIGVWRSVARTDRGKIRARNEDAFLENPQKGMWAVADGMGGYQRGDIASGLIVASLAELPAQSDFDERVKGVRRCLSWLNRRLSQELTVVAGRQDEIIGSTVVTLLIEGSRAVCIWAGDSRCYLWREQRLYQLTRDHSLRQQLIHEHRMDDRQAWAHPHSAALTRAVGASEQLNLDVLEFVVHPADVFLLCSDGLHQDLSRESLGRALSLPAPESALTRLFEEVLGGPARDNLTGLVIRQ</sequence>
<dbReference type="InterPro" id="IPR036457">
    <property type="entry name" value="PPM-type-like_dom_sf"/>
</dbReference>
<dbReference type="Gene3D" id="3.60.40.10">
    <property type="entry name" value="PPM-type phosphatase domain"/>
    <property type="match status" value="1"/>
</dbReference>
<dbReference type="CDD" id="cd00143">
    <property type="entry name" value="PP2Cc"/>
    <property type="match status" value="1"/>
</dbReference>
<dbReference type="PANTHER" id="PTHR13832">
    <property type="entry name" value="PROTEIN PHOSPHATASE 2C"/>
    <property type="match status" value="1"/>
</dbReference>
<dbReference type="InterPro" id="IPR015655">
    <property type="entry name" value="PP2C"/>
</dbReference>
<accession>A0A5E7BVR3</accession>
<dbReference type="EC" id="3.1.3.16" evidence="2"/>